<dbReference type="AlphaFoldDB" id="A0A3N0YQZ0"/>
<dbReference type="GO" id="GO:0002376">
    <property type="term" value="P:immune system process"/>
    <property type="evidence" value="ECO:0007669"/>
    <property type="project" value="TreeGrafter"/>
</dbReference>
<dbReference type="FunFam" id="2.60.200.10:FF:000014">
    <property type="entry name" value="Interferon regulatory factor 3"/>
    <property type="match status" value="1"/>
</dbReference>
<evidence type="ECO:0000256" key="1">
    <source>
        <dbReference type="ARBA" id="ARBA00004123"/>
    </source>
</evidence>
<dbReference type="InterPro" id="IPR036388">
    <property type="entry name" value="WH-like_DNA-bd_sf"/>
</dbReference>
<dbReference type="EMBL" id="RJVU01028973">
    <property type="protein sequence ID" value="ROL48625.1"/>
    <property type="molecule type" value="Genomic_DNA"/>
</dbReference>
<evidence type="ECO:0000256" key="5">
    <source>
        <dbReference type="ARBA" id="ARBA00023242"/>
    </source>
</evidence>
<evidence type="ECO:0000313" key="7">
    <source>
        <dbReference type="EMBL" id="ROL48625.1"/>
    </source>
</evidence>
<dbReference type="Pfam" id="PF00605">
    <property type="entry name" value="IRF"/>
    <property type="match status" value="1"/>
</dbReference>
<organism evidence="7 8">
    <name type="scientific">Anabarilius grahami</name>
    <name type="common">Kanglang fish</name>
    <name type="synonym">Barilius grahami</name>
    <dbReference type="NCBI Taxonomy" id="495550"/>
    <lineage>
        <taxon>Eukaryota</taxon>
        <taxon>Metazoa</taxon>
        <taxon>Chordata</taxon>
        <taxon>Craniata</taxon>
        <taxon>Vertebrata</taxon>
        <taxon>Euteleostomi</taxon>
        <taxon>Actinopterygii</taxon>
        <taxon>Neopterygii</taxon>
        <taxon>Teleostei</taxon>
        <taxon>Ostariophysi</taxon>
        <taxon>Cypriniformes</taxon>
        <taxon>Xenocyprididae</taxon>
        <taxon>Xenocypridinae</taxon>
        <taxon>Xenocypridinae incertae sedis</taxon>
        <taxon>Anabarilius</taxon>
    </lineage>
</organism>
<dbReference type="SMART" id="SM01243">
    <property type="entry name" value="IRF-3"/>
    <property type="match status" value="1"/>
</dbReference>
<dbReference type="SUPFAM" id="SSF46785">
    <property type="entry name" value="Winged helix' DNA-binding domain"/>
    <property type="match status" value="1"/>
</dbReference>
<dbReference type="PRINTS" id="PR00267">
    <property type="entry name" value="INTFRNREGFCT"/>
</dbReference>
<dbReference type="PANTHER" id="PTHR11949">
    <property type="entry name" value="INTERFERON REGULATORY FACTOR"/>
    <property type="match status" value="1"/>
</dbReference>
<dbReference type="InterPro" id="IPR001346">
    <property type="entry name" value="Interferon_reg_fact_DNA-bd_dom"/>
</dbReference>
<gene>
    <name evidence="7" type="ORF">DPX16_7561</name>
</gene>
<dbReference type="Gene3D" id="1.10.10.10">
    <property type="entry name" value="Winged helix-like DNA-binding domain superfamily/Winged helix DNA-binding domain"/>
    <property type="match status" value="1"/>
</dbReference>
<dbReference type="GO" id="GO:0000981">
    <property type="term" value="F:DNA-binding transcription factor activity, RNA polymerase II-specific"/>
    <property type="evidence" value="ECO:0007669"/>
    <property type="project" value="TreeGrafter"/>
</dbReference>
<reference evidence="7 8" key="1">
    <citation type="submission" date="2018-10" db="EMBL/GenBank/DDBJ databases">
        <title>Genome assembly for a Yunnan-Guizhou Plateau 3E fish, Anabarilius grahami (Regan), and its evolutionary and genetic applications.</title>
        <authorList>
            <person name="Jiang W."/>
        </authorList>
    </citation>
    <scope>NUCLEOTIDE SEQUENCE [LARGE SCALE GENOMIC DNA]</scope>
    <source>
        <strain evidence="7">AG-KIZ</strain>
        <tissue evidence="7">Muscle</tissue>
    </source>
</reference>
<dbReference type="GO" id="GO:0000978">
    <property type="term" value="F:RNA polymerase II cis-regulatory region sequence-specific DNA binding"/>
    <property type="evidence" value="ECO:0007669"/>
    <property type="project" value="TreeGrafter"/>
</dbReference>
<dbReference type="OrthoDB" id="8691508at2759"/>
<name>A0A3N0YQZ0_ANAGA</name>
<comment type="caution">
    <text evidence="7">The sequence shown here is derived from an EMBL/GenBank/DDBJ whole genome shotgun (WGS) entry which is preliminary data.</text>
</comment>
<evidence type="ECO:0000256" key="2">
    <source>
        <dbReference type="ARBA" id="ARBA00023015"/>
    </source>
</evidence>
<dbReference type="CDD" id="cd00103">
    <property type="entry name" value="IRF"/>
    <property type="match status" value="1"/>
</dbReference>
<dbReference type="InterPro" id="IPR017855">
    <property type="entry name" value="SMAD-like_dom_sf"/>
</dbReference>
<dbReference type="GO" id="GO:0005634">
    <property type="term" value="C:nucleus"/>
    <property type="evidence" value="ECO:0007669"/>
    <property type="project" value="UniProtKB-SubCell"/>
</dbReference>
<dbReference type="InterPro" id="IPR036390">
    <property type="entry name" value="WH_DNA-bd_sf"/>
</dbReference>
<dbReference type="Pfam" id="PF10401">
    <property type="entry name" value="IRF-3"/>
    <property type="match status" value="1"/>
</dbReference>
<dbReference type="InterPro" id="IPR008984">
    <property type="entry name" value="SMAD_FHA_dom_sf"/>
</dbReference>
<dbReference type="GO" id="GO:0045893">
    <property type="term" value="P:positive regulation of DNA-templated transcription"/>
    <property type="evidence" value="ECO:0007669"/>
    <property type="project" value="UniProtKB-ARBA"/>
</dbReference>
<dbReference type="PROSITE" id="PS51507">
    <property type="entry name" value="IRF_2"/>
    <property type="match status" value="1"/>
</dbReference>
<dbReference type="InterPro" id="IPR019471">
    <property type="entry name" value="Interferon_reg_factor-3"/>
</dbReference>
<keyword evidence="4" id="KW-0804">Transcription</keyword>
<evidence type="ECO:0000259" key="6">
    <source>
        <dbReference type="PROSITE" id="PS51507"/>
    </source>
</evidence>
<dbReference type="Proteomes" id="UP000281406">
    <property type="component" value="Unassembled WGS sequence"/>
</dbReference>
<keyword evidence="3" id="KW-0238">DNA-binding</keyword>
<evidence type="ECO:0000256" key="3">
    <source>
        <dbReference type="ARBA" id="ARBA00023125"/>
    </source>
</evidence>
<keyword evidence="8" id="KW-1185">Reference proteome</keyword>
<comment type="subcellular location">
    <subcellularLocation>
        <location evidence="1">Nucleus</location>
    </subcellularLocation>
</comment>
<dbReference type="PANTHER" id="PTHR11949:SF1">
    <property type="entry name" value="INTERFERON REGULATORY FACTOR 3"/>
    <property type="match status" value="1"/>
</dbReference>
<accession>A0A3N0YQZ0</accession>
<dbReference type="SMART" id="SM00348">
    <property type="entry name" value="IRF"/>
    <property type="match status" value="1"/>
</dbReference>
<keyword evidence="5" id="KW-0539">Nucleus</keyword>
<feature type="domain" description="IRF tryptophan pentad repeat" evidence="6">
    <location>
        <begin position="5"/>
        <end position="109"/>
    </location>
</feature>
<dbReference type="InterPro" id="IPR019817">
    <property type="entry name" value="Interferon_reg_fac_CS"/>
</dbReference>
<keyword evidence="2" id="KW-0805">Transcription regulation</keyword>
<proteinExistence type="predicted"/>
<sequence>MTHPKPLFVPWLSQQIQSGRYPGVCWTNEELQQFSIPWKHALRQDSNSDDVLIFKAWAQTSAAGDGRINGDHSVWKRNFRSALRAKGFRMILDNKNDAANPHKVYQFPSEGLSVGSEGSQETDFSPELYVEEENVFSTNPPQGLEGQFTGLNLQESPSQVYEVWNPDQLYLGLEEQGLLQEMNPCTEPQFTQMTHFQKVDTYGPFSSAGGAVGGLEQISPTEGTTAVNHHSPAYQQPVVCQPHDEGDQVAVPEPKLETFFRIKVYYKGKMVLEQLVMNDVGFRLMYQGNMDEPSADLPVVTLPCPVDIQDHIQAKLTNDILQNLGGLEIRRLDGVVYGHRWGSSRIYWGLCKHEQSQTARELSKNTPEPIYLFRNYISGLMEFMQQTSSESPSYSLYFFLGEKWPDPKMKPWEKKLIMIEVILTSLEYFKMMAVANGASSLQSVELQLSLEQMMELCDTK</sequence>
<dbReference type="SUPFAM" id="SSF49879">
    <property type="entry name" value="SMAD/FHA domain"/>
    <property type="match status" value="1"/>
</dbReference>
<evidence type="ECO:0000313" key="8">
    <source>
        <dbReference type="Proteomes" id="UP000281406"/>
    </source>
</evidence>
<protein>
    <submittedName>
        <fullName evidence="7">Interferon regulatory factor 3</fullName>
    </submittedName>
</protein>
<evidence type="ECO:0000256" key="4">
    <source>
        <dbReference type="ARBA" id="ARBA00023163"/>
    </source>
</evidence>
<dbReference type="Gene3D" id="2.60.200.10">
    <property type="match status" value="1"/>
</dbReference>
<dbReference type="PROSITE" id="PS00601">
    <property type="entry name" value="IRF_1"/>
    <property type="match status" value="1"/>
</dbReference>